<accession>A0A3B0RKW1</accession>
<proteinExistence type="inferred from homology"/>
<dbReference type="NCBIfam" id="TIGR03594">
    <property type="entry name" value="GTPase_EngA"/>
    <property type="match status" value="1"/>
</dbReference>
<gene>
    <name evidence="9" type="ORF">MNBD_DELTA01-754</name>
</gene>
<evidence type="ECO:0000256" key="3">
    <source>
        <dbReference type="ARBA" id="ARBA00022517"/>
    </source>
</evidence>
<organism evidence="9">
    <name type="scientific">hydrothermal vent metagenome</name>
    <dbReference type="NCBI Taxonomy" id="652676"/>
    <lineage>
        <taxon>unclassified sequences</taxon>
        <taxon>metagenomes</taxon>
        <taxon>ecological metagenomes</taxon>
    </lineage>
</organism>
<evidence type="ECO:0000256" key="5">
    <source>
        <dbReference type="ARBA" id="ARBA00022741"/>
    </source>
</evidence>
<dbReference type="FunFam" id="3.40.50.300:FF:000057">
    <property type="entry name" value="GTPase Der"/>
    <property type="match status" value="1"/>
</dbReference>
<comment type="similarity">
    <text evidence="1">Belongs to the TRAFAC class TrmE-Era-EngA-EngB-Septin-like GTPase superfamily. EngA (Der) GTPase family.</text>
</comment>
<dbReference type="SUPFAM" id="SSF52540">
    <property type="entry name" value="P-loop containing nucleoside triphosphate hydrolases"/>
    <property type="match status" value="2"/>
</dbReference>
<dbReference type="PANTHER" id="PTHR43834">
    <property type="entry name" value="GTPASE DER"/>
    <property type="match status" value="1"/>
</dbReference>
<dbReference type="PIRSF" id="PIRSF006485">
    <property type="entry name" value="GTP-binding_EngA"/>
    <property type="match status" value="1"/>
</dbReference>
<evidence type="ECO:0000256" key="6">
    <source>
        <dbReference type="ARBA" id="ARBA00023134"/>
    </source>
</evidence>
<evidence type="ECO:0000256" key="1">
    <source>
        <dbReference type="ARBA" id="ARBA00008279"/>
    </source>
</evidence>
<dbReference type="GO" id="GO:0042254">
    <property type="term" value="P:ribosome biogenesis"/>
    <property type="evidence" value="ECO:0007669"/>
    <property type="project" value="UniProtKB-KW"/>
</dbReference>
<dbReference type="InterPro" id="IPR006073">
    <property type="entry name" value="GTP-bd"/>
</dbReference>
<dbReference type="Pfam" id="PF14714">
    <property type="entry name" value="KH_dom-like"/>
    <property type="match status" value="1"/>
</dbReference>
<dbReference type="InterPro" id="IPR027417">
    <property type="entry name" value="P-loop_NTPase"/>
</dbReference>
<dbReference type="Pfam" id="PF01926">
    <property type="entry name" value="MMR_HSR1"/>
    <property type="match status" value="2"/>
</dbReference>
<evidence type="ECO:0000256" key="2">
    <source>
        <dbReference type="ARBA" id="ARBA00020953"/>
    </source>
</evidence>
<keyword evidence="3" id="KW-0690">Ribosome biogenesis</keyword>
<protein>
    <recommendedName>
        <fullName evidence="2">GTPase Der</fullName>
    </recommendedName>
    <alternativeName>
        <fullName evidence="7">GTP-binding protein EngA</fullName>
    </alternativeName>
</protein>
<keyword evidence="5" id="KW-0547">Nucleotide-binding</keyword>
<reference evidence="9" key="1">
    <citation type="submission" date="2018-06" db="EMBL/GenBank/DDBJ databases">
        <authorList>
            <person name="Zhirakovskaya E."/>
        </authorList>
    </citation>
    <scope>NUCLEOTIDE SEQUENCE</scope>
</reference>
<dbReference type="AlphaFoldDB" id="A0A3B0RKW1"/>
<dbReference type="InterPro" id="IPR031166">
    <property type="entry name" value="G_ENGA"/>
</dbReference>
<evidence type="ECO:0000256" key="7">
    <source>
        <dbReference type="ARBA" id="ARBA00032345"/>
    </source>
</evidence>
<dbReference type="GO" id="GO:0043022">
    <property type="term" value="F:ribosome binding"/>
    <property type="evidence" value="ECO:0007669"/>
    <property type="project" value="TreeGrafter"/>
</dbReference>
<dbReference type="CDD" id="cd01895">
    <property type="entry name" value="EngA2"/>
    <property type="match status" value="1"/>
</dbReference>
<dbReference type="PANTHER" id="PTHR43834:SF6">
    <property type="entry name" value="GTPASE DER"/>
    <property type="match status" value="1"/>
</dbReference>
<keyword evidence="4" id="KW-0677">Repeat</keyword>
<dbReference type="Gene3D" id="3.40.50.300">
    <property type="entry name" value="P-loop containing nucleotide triphosphate hydrolases"/>
    <property type="match status" value="2"/>
</dbReference>
<dbReference type="HAMAP" id="MF_00195">
    <property type="entry name" value="GTPase_Der"/>
    <property type="match status" value="1"/>
</dbReference>
<dbReference type="InterPro" id="IPR032859">
    <property type="entry name" value="KH_dom-like"/>
</dbReference>
<dbReference type="FunFam" id="3.40.50.300:FF:000040">
    <property type="entry name" value="GTPase Der"/>
    <property type="match status" value="1"/>
</dbReference>
<dbReference type="InterPro" id="IPR005225">
    <property type="entry name" value="Small_GTP-bd"/>
</dbReference>
<feature type="domain" description="EngA-type G" evidence="8">
    <location>
        <begin position="3"/>
        <end position="167"/>
    </location>
</feature>
<dbReference type="PRINTS" id="PR00326">
    <property type="entry name" value="GTP1OBG"/>
</dbReference>
<dbReference type="CDD" id="cd01894">
    <property type="entry name" value="EngA1"/>
    <property type="match status" value="1"/>
</dbReference>
<dbReference type="NCBIfam" id="TIGR00231">
    <property type="entry name" value="small_GTP"/>
    <property type="match status" value="2"/>
</dbReference>
<keyword evidence="6" id="KW-0342">GTP-binding</keyword>
<dbReference type="InterPro" id="IPR016484">
    <property type="entry name" value="GTPase_Der"/>
</dbReference>
<evidence type="ECO:0000259" key="8">
    <source>
        <dbReference type="PROSITE" id="PS51712"/>
    </source>
</evidence>
<dbReference type="InterPro" id="IPR015946">
    <property type="entry name" value="KH_dom-like_a/b"/>
</dbReference>
<evidence type="ECO:0000313" key="9">
    <source>
        <dbReference type="EMBL" id="VAV84125.1"/>
    </source>
</evidence>
<dbReference type="PROSITE" id="PS51712">
    <property type="entry name" value="G_ENGA"/>
    <property type="match status" value="2"/>
</dbReference>
<dbReference type="EMBL" id="UOEA01000060">
    <property type="protein sequence ID" value="VAV84125.1"/>
    <property type="molecule type" value="Genomic_DNA"/>
</dbReference>
<sequence length="436" mass="48886">MKPVVAIVGRPNVGKSALFNRILGVRRAIIKDEAGVTRDINYADCEELGHPFTLIDTGGFEPKAKEEIVKKIREQTSLAIEEADVIVFLMDGRVGPSNSDKEIAAMLRKSGKKVIYCANKIDTQSLIGATGEFYSLGVEEILPVSAEHGLGLAELMDKIIEELPEYEEEEDEAEQVKVALVGRPNAGKSSLLNKFIGRERSIVSAVAGTTRDSIDTPFEHEGSNYLLIDTAGIRRKGRISRRLETYCVVSAIRSIERCDVALLVADGMEGLRAQDERIAGLVEGRGKCCVIVVNKWDLVEKDTNTAKDYTEKIHELMPFLAYAPVVFVSALTGKRALDIFNVVERVREQANRKLKTANLNDLLHQFTTRHHPPVYRGKPIKFYYMTQTGTAPQRLRIFTNYPMGVPMAYRRYLINRFREALDIGEVPLRVSFRSRR</sequence>
<name>A0A3B0RKW1_9ZZZZ</name>
<dbReference type="GO" id="GO:0005525">
    <property type="term" value="F:GTP binding"/>
    <property type="evidence" value="ECO:0007669"/>
    <property type="project" value="UniProtKB-KW"/>
</dbReference>
<feature type="domain" description="EngA-type G" evidence="8">
    <location>
        <begin position="176"/>
        <end position="351"/>
    </location>
</feature>
<dbReference type="Gene3D" id="3.30.300.20">
    <property type="match status" value="1"/>
</dbReference>
<evidence type="ECO:0000256" key="4">
    <source>
        <dbReference type="ARBA" id="ARBA00022737"/>
    </source>
</evidence>